<dbReference type="STRING" id="7719.ENSCINP00000000259"/>
<dbReference type="FunCoup" id="F6ZHL3">
    <property type="interactions" value="376"/>
</dbReference>
<dbReference type="RefSeq" id="XP_002126935.1">
    <property type="nucleotide sequence ID" value="XM_002126899.4"/>
</dbReference>
<dbReference type="SUPFAM" id="SSF56808">
    <property type="entry name" value="Ribosomal protein L1"/>
    <property type="match status" value="1"/>
</dbReference>
<dbReference type="InterPro" id="IPR028364">
    <property type="entry name" value="Ribosomal_uL1/biogenesis"/>
</dbReference>
<comment type="similarity">
    <text evidence="1">Belongs to the universal ribosomal protein uL1 family.</text>
</comment>
<dbReference type="GO" id="GO:1990904">
    <property type="term" value="C:ribonucleoprotein complex"/>
    <property type="evidence" value="ECO:0007669"/>
    <property type="project" value="UniProtKB-KW"/>
</dbReference>
<dbReference type="GeneID" id="100182532"/>
<reference evidence="4" key="2">
    <citation type="submission" date="2025-08" db="UniProtKB">
        <authorList>
            <consortium name="Ensembl"/>
        </authorList>
    </citation>
    <scope>IDENTIFICATION</scope>
</reference>
<protein>
    <submittedName>
        <fullName evidence="4">39S ribosomal protein L1, mitochondrial</fullName>
    </submittedName>
</protein>
<evidence type="ECO:0000313" key="4">
    <source>
        <dbReference type="Ensembl" id="ENSCINP00000000259.3"/>
    </source>
</evidence>
<dbReference type="InParanoid" id="F6ZHL3"/>
<dbReference type="Pfam" id="PF00687">
    <property type="entry name" value="Ribosomal_L1"/>
    <property type="match status" value="1"/>
</dbReference>
<dbReference type="Gene3D" id="3.40.50.790">
    <property type="match status" value="1"/>
</dbReference>
<dbReference type="InterPro" id="IPR016095">
    <property type="entry name" value="Ribosomal_uL1_3-a/b-sand"/>
</dbReference>
<dbReference type="KEGG" id="cin:100182532"/>
<keyword evidence="3" id="KW-0687">Ribonucleoprotein</keyword>
<dbReference type="InterPro" id="IPR023674">
    <property type="entry name" value="Ribosomal_uL1-like"/>
</dbReference>
<reference evidence="5" key="1">
    <citation type="journal article" date="2002" name="Science">
        <title>The draft genome of Ciona intestinalis: insights into chordate and vertebrate origins.</title>
        <authorList>
            <person name="Dehal P."/>
            <person name="Satou Y."/>
            <person name="Campbell R.K."/>
            <person name="Chapman J."/>
            <person name="Degnan B."/>
            <person name="De Tomaso A."/>
            <person name="Davidson B."/>
            <person name="Di Gregorio A."/>
            <person name="Gelpke M."/>
            <person name="Goodstein D.M."/>
            <person name="Harafuji N."/>
            <person name="Hastings K.E."/>
            <person name="Ho I."/>
            <person name="Hotta K."/>
            <person name="Huang W."/>
            <person name="Kawashima T."/>
            <person name="Lemaire P."/>
            <person name="Martinez D."/>
            <person name="Meinertzhagen I.A."/>
            <person name="Necula S."/>
            <person name="Nonaka M."/>
            <person name="Putnam N."/>
            <person name="Rash S."/>
            <person name="Saiga H."/>
            <person name="Satake M."/>
            <person name="Terry A."/>
            <person name="Yamada L."/>
            <person name="Wang H.G."/>
            <person name="Awazu S."/>
            <person name="Azumi K."/>
            <person name="Boore J."/>
            <person name="Branno M."/>
            <person name="Chin-Bow S."/>
            <person name="DeSantis R."/>
            <person name="Doyle S."/>
            <person name="Francino P."/>
            <person name="Keys D.N."/>
            <person name="Haga S."/>
            <person name="Hayashi H."/>
            <person name="Hino K."/>
            <person name="Imai K.S."/>
            <person name="Inaba K."/>
            <person name="Kano S."/>
            <person name="Kobayashi K."/>
            <person name="Kobayashi M."/>
            <person name="Lee B.I."/>
            <person name="Makabe K.W."/>
            <person name="Manohar C."/>
            <person name="Matassi G."/>
            <person name="Medina M."/>
            <person name="Mochizuki Y."/>
            <person name="Mount S."/>
            <person name="Morishita T."/>
            <person name="Miura S."/>
            <person name="Nakayama A."/>
            <person name="Nishizaka S."/>
            <person name="Nomoto H."/>
            <person name="Ohta F."/>
            <person name="Oishi K."/>
            <person name="Rigoutsos I."/>
            <person name="Sano M."/>
            <person name="Sasaki A."/>
            <person name="Sasakura Y."/>
            <person name="Shoguchi E."/>
            <person name="Shin-i T."/>
            <person name="Spagnuolo A."/>
            <person name="Stainier D."/>
            <person name="Suzuki M.M."/>
            <person name="Tassy O."/>
            <person name="Takatori N."/>
            <person name="Tokuoka M."/>
            <person name="Yagi K."/>
            <person name="Yoshizaki F."/>
            <person name="Wada S."/>
            <person name="Zhang C."/>
            <person name="Hyatt P.D."/>
            <person name="Larimer F."/>
            <person name="Detter C."/>
            <person name="Doggett N."/>
            <person name="Glavina T."/>
            <person name="Hawkins T."/>
            <person name="Richardson P."/>
            <person name="Lucas S."/>
            <person name="Kohara Y."/>
            <person name="Levine M."/>
            <person name="Satoh N."/>
            <person name="Rokhsar D.S."/>
        </authorList>
    </citation>
    <scope>NUCLEOTIDE SEQUENCE [LARGE SCALE GENOMIC DNA]</scope>
</reference>
<dbReference type="OrthoDB" id="1747252at2759"/>
<evidence type="ECO:0000256" key="3">
    <source>
        <dbReference type="ARBA" id="ARBA00023274"/>
    </source>
</evidence>
<evidence type="ECO:0000313" key="5">
    <source>
        <dbReference type="Proteomes" id="UP000008144"/>
    </source>
</evidence>
<name>F6ZHL3_CIOIN</name>
<dbReference type="PANTHER" id="PTHR36427:SF3">
    <property type="entry name" value="LARGE RIBOSOMAL SUBUNIT PROTEIN UL1M"/>
    <property type="match status" value="1"/>
</dbReference>
<organism evidence="4 5">
    <name type="scientific">Ciona intestinalis</name>
    <name type="common">Transparent sea squirt</name>
    <name type="synonym">Ascidia intestinalis</name>
    <dbReference type="NCBI Taxonomy" id="7719"/>
    <lineage>
        <taxon>Eukaryota</taxon>
        <taxon>Metazoa</taxon>
        <taxon>Chordata</taxon>
        <taxon>Tunicata</taxon>
        <taxon>Ascidiacea</taxon>
        <taxon>Phlebobranchia</taxon>
        <taxon>Cionidae</taxon>
        <taxon>Ciona</taxon>
    </lineage>
</organism>
<dbReference type="PANTHER" id="PTHR36427">
    <property type="entry name" value="54S RIBOSOMAL PROTEIN L1, MITOCHONDRIAL"/>
    <property type="match status" value="1"/>
</dbReference>
<dbReference type="GeneTree" id="ENSGT00940000172837"/>
<accession>F6ZHL3</accession>
<gene>
    <name evidence="4" type="primary">LOC100182532</name>
</gene>
<dbReference type="AlphaFoldDB" id="F6ZHL3"/>
<sequence length="353" mass="40457">MNSVNILKFCSRCNATFRSKYQIGPTLTRPPAANLHTNHRNQQLNRASAEMRIANLTQKQGLVRNDVSRVLPLTFRKGRNLEKWKERQKPHQLKFEKEIEITDKPVDDVYLNELYRPQIKGVYETVKLLKKYTVLDYIKQDSVVLLQLDLVENYVGKGKRKKLLSFFDTADLPHPTNIRNKVCLFTDIEEQVELALDNGAVAAGGNELIYKVLSNKVVCDAYLSTQVFSENVIQSHKGLHDKLGRMKPSKKWGTSDDFVEHLRALVTKTIYQNYSNGLICKLKVGRLNQTAEELTANIEFMIRHITSKVPVARKKGTNDKQLVEKASISCFTELLTMDITQLFPEPTEESEFN</sequence>
<keyword evidence="2" id="KW-0689">Ribosomal protein</keyword>
<dbReference type="Ensembl" id="ENSCINT00000000259.3">
    <property type="protein sequence ID" value="ENSCINP00000000259.3"/>
    <property type="gene ID" value="ENSCING00000016262.2"/>
</dbReference>
<dbReference type="Gene3D" id="3.30.190.20">
    <property type="match status" value="1"/>
</dbReference>
<dbReference type="HOGENOM" id="CLU_785149_0_0_1"/>
<keyword evidence="5" id="KW-1185">Reference proteome</keyword>
<evidence type="ECO:0000256" key="1">
    <source>
        <dbReference type="ARBA" id="ARBA00010531"/>
    </source>
</evidence>
<reference evidence="4" key="3">
    <citation type="submission" date="2025-09" db="UniProtKB">
        <authorList>
            <consortium name="Ensembl"/>
        </authorList>
    </citation>
    <scope>IDENTIFICATION</scope>
</reference>
<evidence type="ECO:0000256" key="2">
    <source>
        <dbReference type="ARBA" id="ARBA00022980"/>
    </source>
</evidence>
<dbReference type="Proteomes" id="UP000008144">
    <property type="component" value="Unassembled WGS sequence"/>
</dbReference>
<accession>A0A1W2WFW4</accession>
<proteinExistence type="inferred from homology"/>
<dbReference type="GO" id="GO:0005840">
    <property type="term" value="C:ribosome"/>
    <property type="evidence" value="ECO:0007669"/>
    <property type="project" value="UniProtKB-KW"/>
</dbReference>